<keyword evidence="4" id="KW-1185">Reference proteome</keyword>
<organism evidence="3 4">
    <name type="scientific">Asparagus officinalis</name>
    <name type="common">Garden asparagus</name>
    <dbReference type="NCBI Taxonomy" id="4686"/>
    <lineage>
        <taxon>Eukaryota</taxon>
        <taxon>Viridiplantae</taxon>
        <taxon>Streptophyta</taxon>
        <taxon>Embryophyta</taxon>
        <taxon>Tracheophyta</taxon>
        <taxon>Spermatophyta</taxon>
        <taxon>Magnoliopsida</taxon>
        <taxon>Liliopsida</taxon>
        <taxon>Asparagales</taxon>
        <taxon>Asparagaceae</taxon>
        <taxon>Asparagoideae</taxon>
        <taxon>Asparagus</taxon>
    </lineage>
</organism>
<dbReference type="GO" id="GO:0042372">
    <property type="term" value="P:phylloquinone biosynthetic process"/>
    <property type="evidence" value="ECO:0007669"/>
    <property type="project" value="TreeGrafter"/>
</dbReference>
<dbReference type="GO" id="GO:0005777">
    <property type="term" value="C:peroxisome"/>
    <property type="evidence" value="ECO:0007669"/>
    <property type="project" value="TreeGrafter"/>
</dbReference>
<dbReference type="NCBIfam" id="TIGR00369">
    <property type="entry name" value="unchar_dom_1"/>
    <property type="match status" value="1"/>
</dbReference>
<dbReference type="InterPro" id="IPR029069">
    <property type="entry name" value="HotDog_dom_sf"/>
</dbReference>
<accession>A0A5P1FA41</accession>
<protein>
    <recommendedName>
        <fullName evidence="2">Thioesterase domain-containing protein</fullName>
    </recommendedName>
</protein>
<dbReference type="InterPro" id="IPR003736">
    <property type="entry name" value="PAAI_dom"/>
</dbReference>
<gene>
    <name evidence="3" type="ORF">A4U43_C03F14980</name>
</gene>
<dbReference type="AlphaFoldDB" id="A0A5P1FA41"/>
<feature type="domain" description="Thioesterase" evidence="2">
    <location>
        <begin position="67"/>
        <end position="113"/>
    </location>
</feature>
<dbReference type="GO" id="GO:0061522">
    <property type="term" value="F:1,4-dihydroxy-2-naphthoyl-CoA thioesterase activity"/>
    <property type="evidence" value="ECO:0007669"/>
    <property type="project" value="TreeGrafter"/>
</dbReference>
<evidence type="ECO:0000313" key="4">
    <source>
        <dbReference type="Proteomes" id="UP000243459"/>
    </source>
</evidence>
<dbReference type="PANTHER" id="PTHR43240:SF5">
    <property type="entry name" value="1,4-DIHYDROXY-2-NAPHTHOYL-COA THIOESTERASE 1"/>
    <property type="match status" value="1"/>
</dbReference>
<proteinExistence type="predicted"/>
<dbReference type="OMA" id="ITHKCCQ"/>
<name>A0A5P1FA41_ASPOF</name>
<dbReference type="OrthoDB" id="46529at2759"/>
<evidence type="ECO:0000313" key="3">
    <source>
        <dbReference type="EMBL" id="ONK75256.1"/>
    </source>
</evidence>
<dbReference type="Gene3D" id="3.10.129.10">
    <property type="entry name" value="Hotdog Thioesterase"/>
    <property type="match status" value="2"/>
</dbReference>
<dbReference type="Proteomes" id="UP000243459">
    <property type="component" value="Chromosome 3"/>
</dbReference>
<dbReference type="CDD" id="cd03443">
    <property type="entry name" value="PaaI_thioesterase"/>
    <property type="match status" value="1"/>
</dbReference>
<sequence length="154" mass="16758">MTEILSSASSSSSSSKTAELDAPLHAIGFEIDVVSSDEVNGTLEVTNTCCQPFKVLHVFTAHVASGFRRIAGIQLSINHHRSARLGDRVFARATPIHVGKTIQVWEVHLWKINPGSSPEKRELLASSKVTLLSNMPVPKENKDAGDALRKYAKL</sequence>
<reference evidence="4" key="1">
    <citation type="journal article" date="2017" name="Nat. Commun.">
        <title>The asparagus genome sheds light on the origin and evolution of a young Y chromosome.</title>
        <authorList>
            <person name="Harkess A."/>
            <person name="Zhou J."/>
            <person name="Xu C."/>
            <person name="Bowers J.E."/>
            <person name="Van der Hulst R."/>
            <person name="Ayyampalayam S."/>
            <person name="Mercati F."/>
            <person name="Riccardi P."/>
            <person name="McKain M.R."/>
            <person name="Kakrana A."/>
            <person name="Tang H."/>
            <person name="Ray J."/>
            <person name="Groenendijk J."/>
            <person name="Arikit S."/>
            <person name="Mathioni S.M."/>
            <person name="Nakano M."/>
            <person name="Shan H."/>
            <person name="Telgmann-Rauber A."/>
            <person name="Kanno A."/>
            <person name="Yue Z."/>
            <person name="Chen H."/>
            <person name="Li W."/>
            <person name="Chen Y."/>
            <person name="Xu X."/>
            <person name="Zhang Y."/>
            <person name="Luo S."/>
            <person name="Chen H."/>
            <person name="Gao J."/>
            <person name="Mao Z."/>
            <person name="Pires J.C."/>
            <person name="Luo M."/>
            <person name="Kudrna D."/>
            <person name="Wing R.A."/>
            <person name="Meyers B.C."/>
            <person name="Yi K."/>
            <person name="Kong H."/>
            <person name="Lavrijsen P."/>
            <person name="Sunseri F."/>
            <person name="Falavigna A."/>
            <person name="Ye Y."/>
            <person name="Leebens-Mack J.H."/>
            <person name="Chen G."/>
        </authorList>
    </citation>
    <scope>NUCLEOTIDE SEQUENCE [LARGE SCALE GENOMIC DNA]</scope>
    <source>
        <strain evidence="4">cv. DH0086</strain>
    </source>
</reference>
<evidence type="ECO:0000259" key="2">
    <source>
        <dbReference type="Pfam" id="PF03061"/>
    </source>
</evidence>
<dbReference type="EMBL" id="CM007383">
    <property type="protein sequence ID" value="ONK75256.1"/>
    <property type="molecule type" value="Genomic_DNA"/>
</dbReference>
<dbReference type="PANTHER" id="PTHR43240">
    <property type="entry name" value="1,4-DIHYDROXY-2-NAPHTHOYL-COA THIOESTERASE 1"/>
    <property type="match status" value="1"/>
</dbReference>
<dbReference type="Gramene" id="ONK75256">
    <property type="protein sequence ID" value="ONK75256"/>
    <property type="gene ID" value="A4U43_C03F14980"/>
</dbReference>
<dbReference type="InterPro" id="IPR006683">
    <property type="entry name" value="Thioestr_dom"/>
</dbReference>
<keyword evidence="1" id="KW-0378">Hydrolase</keyword>
<evidence type="ECO:0000256" key="1">
    <source>
        <dbReference type="ARBA" id="ARBA00022801"/>
    </source>
</evidence>
<dbReference type="SUPFAM" id="SSF54637">
    <property type="entry name" value="Thioesterase/thiol ester dehydrase-isomerase"/>
    <property type="match status" value="1"/>
</dbReference>
<dbReference type="Pfam" id="PF03061">
    <property type="entry name" value="4HBT"/>
    <property type="match status" value="1"/>
</dbReference>